<dbReference type="InterPro" id="IPR052188">
    <property type="entry name" value="Ni-pincer_cofactor_biosynth"/>
</dbReference>
<feature type="non-terminal residue" evidence="2">
    <location>
        <position position="136"/>
    </location>
</feature>
<evidence type="ECO:0000313" key="2">
    <source>
        <dbReference type="EMBL" id="EQD50632.1"/>
    </source>
</evidence>
<dbReference type="EMBL" id="AUZX01009791">
    <property type="protein sequence ID" value="EQD50632.1"/>
    <property type="molecule type" value="Genomic_DNA"/>
</dbReference>
<protein>
    <submittedName>
        <fullName evidence="2">Asparagine synthase domain protein</fullName>
        <ecNumber evidence="2">6.3.5.4</ecNumber>
    </submittedName>
</protein>
<name>T1A192_9ZZZZ</name>
<reference evidence="2" key="1">
    <citation type="submission" date="2013-08" db="EMBL/GenBank/DDBJ databases">
        <authorList>
            <person name="Mendez C."/>
            <person name="Richter M."/>
            <person name="Ferrer M."/>
            <person name="Sanchez J."/>
        </authorList>
    </citation>
    <scope>NUCLEOTIDE SEQUENCE</scope>
</reference>
<dbReference type="Pfam" id="PF02540">
    <property type="entry name" value="NAD_synthase"/>
    <property type="match status" value="1"/>
</dbReference>
<dbReference type="PANTHER" id="PTHR43169:SF2">
    <property type="entry name" value="NAD_GMP SYNTHASE DOMAIN-CONTAINING PROTEIN"/>
    <property type="match status" value="1"/>
</dbReference>
<dbReference type="EC" id="6.3.5.4" evidence="2"/>
<sequence>MPEPAVDDFLTARTGEVVRRIAEGGGPIVVAMSGGVDSSVVAALAFEALGEQTVAVTLTGPAVARREVVRAARVARAIGIEHRPIAVDPLTVASYRENPSNRCFFCRSTEAEALTAEGAKRRARQYVDGIHLDDLG</sequence>
<dbReference type="PANTHER" id="PTHR43169">
    <property type="entry name" value="EXSB FAMILY PROTEIN"/>
    <property type="match status" value="1"/>
</dbReference>
<evidence type="ECO:0000259" key="1">
    <source>
        <dbReference type="Pfam" id="PF02540"/>
    </source>
</evidence>
<keyword evidence="2" id="KW-0436">Ligase</keyword>
<dbReference type="InterPro" id="IPR022310">
    <property type="entry name" value="NAD/GMP_synthase"/>
</dbReference>
<proteinExistence type="predicted"/>
<accession>T1A192</accession>
<dbReference type="InterPro" id="IPR014729">
    <property type="entry name" value="Rossmann-like_a/b/a_fold"/>
</dbReference>
<dbReference type="SUPFAM" id="SSF52402">
    <property type="entry name" value="Adenine nucleotide alpha hydrolases-like"/>
    <property type="match status" value="1"/>
</dbReference>
<gene>
    <name evidence="2" type="ORF">B1A_13386</name>
</gene>
<dbReference type="AlphaFoldDB" id="T1A192"/>
<dbReference type="Gene3D" id="3.40.50.620">
    <property type="entry name" value="HUPs"/>
    <property type="match status" value="1"/>
</dbReference>
<comment type="caution">
    <text evidence="2">The sequence shown here is derived from an EMBL/GenBank/DDBJ whole genome shotgun (WGS) entry which is preliminary data.</text>
</comment>
<reference evidence="2" key="2">
    <citation type="journal article" date="2014" name="ISME J.">
        <title>Microbial stratification in low pH oxic and suboxic macroscopic growths along an acid mine drainage.</title>
        <authorList>
            <person name="Mendez-Garcia C."/>
            <person name="Mesa V."/>
            <person name="Sprenger R.R."/>
            <person name="Richter M."/>
            <person name="Diez M.S."/>
            <person name="Solano J."/>
            <person name="Bargiela R."/>
            <person name="Golyshina O.V."/>
            <person name="Manteca A."/>
            <person name="Ramos J.L."/>
            <person name="Gallego J.R."/>
            <person name="Llorente I."/>
            <person name="Martins Dos Santos V.A."/>
            <person name="Jensen O.N."/>
            <person name="Pelaez A.I."/>
            <person name="Sanchez J."/>
            <person name="Ferrer M."/>
        </authorList>
    </citation>
    <scope>NUCLEOTIDE SEQUENCE</scope>
</reference>
<organism evidence="2">
    <name type="scientific">mine drainage metagenome</name>
    <dbReference type="NCBI Taxonomy" id="410659"/>
    <lineage>
        <taxon>unclassified sequences</taxon>
        <taxon>metagenomes</taxon>
        <taxon>ecological metagenomes</taxon>
    </lineage>
</organism>
<feature type="domain" description="NAD/GMP synthase" evidence="1">
    <location>
        <begin position="27"/>
        <end position="98"/>
    </location>
</feature>
<dbReference type="GO" id="GO:0006163">
    <property type="term" value="P:purine nucleotide metabolic process"/>
    <property type="evidence" value="ECO:0007669"/>
    <property type="project" value="UniProtKB-ARBA"/>
</dbReference>
<dbReference type="GO" id="GO:0004066">
    <property type="term" value="F:asparagine synthase (glutamine-hydrolyzing) activity"/>
    <property type="evidence" value="ECO:0007669"/>
    <property type="project" value="UniProtKB-EC"/>
</dbReference>